<keyword evidence="2" id="KW-1185">Reference proteome</keyword>
<sequence>MASAPALRTVFLASDPQTAEALRRTGGLQEAEGVTVDAAYAAARDLDLAVSDDEEEAEFWALTDAALMSLRRSALGPRFVVAARVRPDQLAQAGPEGSGRVTVSSLEWVQVSAIFVDEADALPAVESARAALDDPTLVEDRIALLVAEHDLLWYAPDELDGLLG</sequence>
<dbReference type="RefSeq" id="WP_139283199.1">
    <property type="nucleotide sequence ID" value="NZ_FMYF01000005.1"/>
</dbReference>
<dbReference type="InterPro" id="IPR054206">
    <property type="entry name" value="DUF6912"/>
</dbReference>
<reference evidence="1 2" key="1">
    <citation type="submission" date="2016-06" db="EMBL/GenBank/DDBJ databases">
        <authorList>
            <person name="Olsen C.W."/>
            <person name="Carey S."/>
            <person name="Hinshaw L."/>
            <person name="Karasin A.I."/>
        </authorList>
    </citation>
    <scope>NUCLEOTIDE SEQUENCE [LARGE SCALE GENOMIC DNA]</scope>
    <source>
        <strain evidence="1 2">LZ-22</strain>
    </source>
</reference>
<gene>
    <name evidence="1" type="ORF">GA0111570_105138</name>
</gene>
<organism evidence="1 2">
    <name type="scientific">Raineyella antarctica</name>
    <dbReference type="NCBI Taxonomy" id="1577474"/>
    <lineage>
        <taxon>Bacteria</taxon>
        <taxon>Bacillati</taxon>
        <taxon>Actinomycetota</taxon>
        <taxon>Actinomycetes</taxon>
        <taxon>Propionibacteriales</taxon>
        <taxon>Propionibacteriaceae</taxon>
        <taxon>Raineyella</taxon>
    </lineage>
</organism>
<protein>
    <submittedName>
        <fullName evidence="1">Uncharacterized protein</fullName>
    </submittedName>
</protein>
<evidence type="ECO:0000313" key="1">
    <source>
        <dbReference type="EMBL" id="SDB85997.1"/>
    </source>
</evidence>
<accession>A0A1G6GVF3</accession>
<dbReference type="AlphaFoldDB" id="A0A1G6GVF3"/>
<dbReference type="OrthoDB" id="3827911at2"/>
<dbReference type="Proteomes" id="UP000199086">
    <property type="component" value="Unassembled WGS sequence"/>
</dbReference>
<proteinExistence type="predicted"/>
<name>A0A1G6GVF3_9ACTN</name>
<dbReference type="Pfam" id="PF21853">
    <property type="entry name" value="DUF6912"/>
    <property type="match status" value="1"/>
</dbReference>
<dbReference type="EMBL" id="FMYF01000005">
    <property type="protein sequence ID" value="SDB85997.1"/>
    <property type="molecule type" value="Genomic_DNA"/>
</dbReference>
<evidence type="ECO:0000313" key="2">
    <source>
        <dbReference type="Proteomes" id="UP000199086"/>
    </source>
</evidence>